<gene>
    <name evidence="1" type="ORF">GCM10009710_33800</name>
</gene>
<accession>A0ABN2KAI7</accession>
<protein>
    <submittedName>
        <fullName evidence="1">Uncharacterized protein</fullName>
    </submittedName>
</protein>
<keyword evidence="2" id="KW-1185">Reference proteome</keyword>
<dbReference type="EMBL" id="BAAAME010000008">
    <property type="protein sequence ID" value="GAA1751310.1"/>
    <property type="molecule type" value="Genomic_DNA"/>
</dbReference>
<sequence length="112" mass="11967">MGIQVTARGTLLAKPESIVADRGDVAAVMFGTRQEVHHEGQVVVFETVPTAELVCTGALAAELLHLKKSDVVDVRATMTVNCKLSDVTDRFARGSVTFHAETVDLAEGRMTA</sequence>
<comment type="caution">
    <text evidence="1">The sequence shown here is derived from an EMBL/GenBank/DDBJ whole genome shotgun (WGS) entry which is preliminary data.</text>
</comment>
<proteinExistence type="predicted"/>
<evidence type="ECO:0000313" key="1">
    <source>
        <dbReference type="EMBL" id="GAA1751310.1"/>
    </source>
</evidence>
<evidence type="ECO:0000313" key="2">
    <source>
        <dbReference type="Proteomes" id="UP001501057"/>
    </source>
</evidence>
<name>A0ABN2KAI7_9ACTN</name>
<organism evidence="1 2">
    <name type="scientific">Aeromicrobium alkaliterrae</name>
    <dbReference type="NCBI Taxonomy" id="302168"/>
    <lineage>
        <taxon>Bacteria</taxon>
        <taxon>Bacillati</taxon>
        <taxon>Actinomycetota</taxon>
        <taxon>Actinomycetes</taxon>
        <taxon>Propionibacteriales</taxon>
        <taxon>Nocardioidaceae</taxon>
        <taxon>Aeromicrobium</taxon>
    </lineage>
</organism>
<reference evidence="1 2" key="1">
    <citation type="journal article" date="2019" name="Int. J. Syst. Evol. Microbiol.">
        <title>The Global Catalogue of Microorganisms (GCM) 10K type strain sequencing project: providing services to taxonomists for standard genome sequencing and annotation.</title>
        <authorList>
            <consortium name="The Broad Institute Genomics Platform"/>
            <consortium name="The Broad Institute Genome Sequencing Center for Infectious Disease"/>
            <person name="Wu L."/>
            <person name="Ma J."/>
        </authorList>
    </citation>
    <scope>NUCLEOTIDE SEQUENCE [LARGE SCALE GENOMIC DNA]</scope>
    <source>
        <strain evidence="1 2">JCM 13518</strain>
    </source>
</reference>
<dbReference type="Proteomes" id="UP001501057">
    <property type="component" value="Unassembled WGS sequence"/>
</dbReference>
<dbReference type="RefSeq" id="WP_344203785.1">
    <property type="nucleotide sequence ID" value="NZ_BAAAME010000008.1"/>
</dbReference>